<gene>
    <name evidence="3" type="ORF">HBJ55_07510</name>
</gene>
<evidence type="ECO:0000256" key="2">
    <source>
        <dbReference type="SAM" id="SignalP"/>
    </source>
</evidence>
<name>A0ABX0PQ70_9GAMM</name>
<reference evidence="3 4" key="1">
    <citation type="submission" date="2020-03" db="EMBL/GenBank/DDBJ databases">
        <title>Identification of Halomonas strains.</title>
        <authorList>
            <person name="Xiao Z."/>
            <person name="Dong F."/>
            <person name="Wang Z."/>
            <person name="Zhao J.-Y."/>
        </authorList>
    </citation>
    <scope>NUCLEOTIDE SEQUENCE [LARGE SCALE GENOMIC DNA]</scope>
    <source>
        <strain evidence="3 4">DX6</strain>
    </source>
</reference>
<sequence>MKTLLSLALLLALLPLAAAADMHKCQYQGTIAYQDVPCPEGTELPFDMNAARLTIPAPAQPENDASNQSDEPEEPRVELTNADLE</sequence>
<feature type="region of interest" description="Disordered" evidence="1">
    <location>
        <begin position="56"/>
        <end position="85"/>
    </location>
</feature>
<organism evidence="3 4">
    <name type="scientific">Billgrantia bachuensis</name>
    <dbReference type="NCBI Taxonomy" id="2717286"/>
    <lineage>
        <taxon>Bacteria</taxon>
        <taxon>Pseudomonadati</taxon>
        <taxon>Pseudomonadota</taxon>
        <taxon>Gammaproteobacteria</taxon>
        <taxon>Oceanospirillales</taxon>
        <taxon>Halomonadaceae</taxon>
        <taxon>Billgrantia</taxon>
    </lineage>
</organism>
<keyword evidence="2" id="KW-0732">Signal</keyword>
<feature type="chain" id="PRO_5045381875" description="DUF4124 domain-containing protein" evidence="2">
    <location>
        <begin position="21"/>
        <end position="85"/>
    </location>
</feature>
<proteinExistence type="predicted"/>
<comment type="caution">
    <text evidence="3">The sequence shown here is derived from an EMBL/GenBank/DDBJ whole genome shotgun (WGS) entry which is preliminary data.</text>
</comment>
<protein>
    <recommendedName>
        <fullName evidence="5">DUF4124 domain-containing protein</fullName>
    </recommendedName>
</protein>
<dbReference type="RefSeq" id="WP_167112644.1">
    <property type="nucleotide sequence ID" value="NZ_JAAQTO010000017.1"/>
</dbReference>
<dbReference type="EMBL" id="JAAQTO010000017">
    <property type="protein sequence ID" value="NIC05268.1"/>
    <property type="molecule type" value="Genomic_DNA"/>
</dbReference>
<evidence type="ECO:0000313" key="4">
    <source>
        <dbReference type="Proteomes" id="UP001318321"/>
    </source>
</evidence>
<feature type="signal peptide" evidence="2">
    <location>
        <begin position="1"/>
        <end position="20"/>
    </location>
</feature>
<evidence type="ECO:0000256" key="1">
    <source>
        <dbReference type="SAM" id="MobiDB-lite"/>
    </source>
</evidence>
<evidence type="ECO:0008006" key="5">
    <source>
        <dbReference type="Google" id="ProtNLM"/>
    </source>
</evidence>
<accession>A0ABX0PQ70</accession>
<dbReference type="Proteomes" id="UP001318321">
    <property type="component" value="Unassembled WGS sequence"/>
</dbReference>
<evidence type="ECO:0000313" key="3">
    <source>
        <dbReference type="EMBL" id="NIC05268.1"/>
    </source>
</evidence>
<keyword evidence="4" id="KW-1185">Reference proteome</keyword>